<feature type="compositionally biased region" description="Basic and acidic residues" evidence="2">
    <location>
        <begin position="374"/>
        <end position="389"/>
    </location>
</feature>
<evidence type="ECO:0000256" key="2">
    <source>
        <dbReference type="SAM" id="MobiDB-lite"/>
    </source>
</evidence>
<feature type="region of interest" description="Disordered" evidence="2">
    <location>
        <begin position="373"/>
        <end position="393"/>
    </location>
</feature>
<feature type="region of interest" description="Disordered" evidence="2">
    <location>
        <begin position="88"/>
        <end position="311"/>
    </location>
</feature>
<organism evidence="3 4">
    <name type="scientific">Branchiostoma lanceolatum</name>
    <name type="common">Common lancelet</name>
    <name type="synonym">Amphioxus lanceolatum</name>
    <dbReference type="NCBI Taxonomy" id="7740"/>
    <lineage>
        <taxon>Eukaryota</taxon>
        <taxon>Metazoa</taxon>
        <taxon>Chordata</taxon>
        <taxon>Cephalochordata</taxon>
        <taxon>Leptocardii</taxon>
        <taxon>Amphioxiformes</taxon>
        <taxon>Branchiostomatidae</taxon>
        <taxon>Branchiostoma</taxon>
    </lineage>
</organism>
<feature type="compositionally biased region" description="Basic and acidic residues" evidence="2">
    <location>
        <begin position="229"/>
        <end position="240"/>
    </location>
</feature>
<sequence>MGKLGQKMASGGGGACDMTTASASYGRTYSELKRQAENAMSREKDSYEKKVDFYRRQLKKKMNRISGSQRDLEKSMVAYSQRMKVINDTRWSGEKTTPGGEKTRRLRWSSLPPGGNASSRPLGQVEVPVSLLSGTDSRGSSVRGGPARPVEGDRGFSVVNTYDLVDGNTSLSHGPYSRLLSSSPKKRTDDFRRKAHDTEDKSYSPSGRETGSSHRGRDTVLPELFVQKCSREPSRHDPDTNHSSQNDTQNSTCTKAEEKDETDSSTEASSSDSGGSVTTGGKRTTLRTPRGKNKGSKLWRPRKGKKVRQSIDKMDTIVEEDGVMESRASFRSRTNSRKFFFYKVTPPPESQEGGGLEHKLRAVVVGRNSDVLEEEKRRNKAEEKEDPTKRTTTVIFPPLVGEMEEPLSFQGKAFWSPNDSLVTSFHRYGRERMEGAFSEEYSVT</sequence>
<dbReference type="EMBL" id="OV696687">
    <property type="protein sequence ID" value="CAH1254278.1"/>
    <property type="molecule type" value="Genomic_DNA"/>
</dbReference>
<proteinExistence type="predicted"/>
<dbReference type="Proteomes" id="UP000838412">
    <property type="component" value="Chromosome 2"/>
</dbReference>
<feature type="compositionally biased region" description="Basic residues" evidence="2">
    <location>
        <begin position="289"/>
        <end position="308"/>
    </location>
</feature>
<dbReference type="OrthoDB" id="10117599at2759"/>
<evidence type="ECO:0000256" key="1">
    <source>
        <dbReference type="SAM" id="Coils"/>
    </source>
</evidence>
<keyword evidence="4" id="KW-1185">Reference proteome</keyword>
<feature type="region of interest" description="Disordered" evidence="2">
    <location>
        <begin position="1"/>
        <end position="20"/>
    </location>
</feature>
<feature type="coiled-coil region" evidence="1">
    <location>
        <begin position="37"/>
        <end position="64"/>
    </location>
</feature>
<gene>
    <name evidence="3" type="primary">Hypp1332</name>
    <name evidence="3" type="ORF">BLAG_LOCUS13753</name>
</gene>
<reference evidence="3" key="1">
    <citation type="submission" date="2022-01" db="EMBL/GenBank/DDBJ databases">
        <authorList>
            <person name="Braso-Vives M."/>
        </authorList>
    </citation>
    <scope>NUCLEOTIDE SEQUENCE</scope>
</reference>
<evidence type="ECO:0000313" key="3">
    <source>
        <dbReference type="EMBL" id="CAH1254278.1"/>
    </source>
</evidence>
<protein>
    <submittedName>
        <fullName evidence="3">Hypp1332 protein</fullName>
    </submittedName>
</protein>
<keyword evidence="1" id="KW-0175">Coiled coil</keyword>
<dbReference type="AlphaFoldDB" id="A0A8J9ZIY2"/>
<feature type="compositionally biased region" description="Low complexity" evidence="2">
    <location>
        <begin position="265"/>
        <end position="281"/>
    </location>
</feature>
<feature type="compositionally biased region" description="Polar residues" evidence="2">
    <location>
        <begin position="241"/>
        <end position="254"/>
    </location>
</feature>
<feature type="compositionally biased region" description="Basic and acidic residues" evidence="2">
    <location>
        <begin position="186"/>
        <end position="202"/>
    </location>
</feature>
<accession>A0A8J9ZIY2</accession>
<evidence type="ECO:0000313" key="4">
    <source>
        <dbReference type="Proteomes" id="UP000838412"/>
    </source>
</evidence>
<feature type="compositionally biased region" description="Basic and acidic residues" evidence="2">
    <location>
        <begin position="211"/>
        <end position="220"/>
    </location>
</feature>
<name>A0A8J9ZIY2_BRALA</name>